<feature type="domain" description="Zinc finger DksA/TraR C4-type" evidence="5">
    <location>
        <begin position="86"/>
        <end position="114"/>
    </location>
</feature>
<evidence type="ECO:0000256" key="2">
    <source>
        <dbReference type="ARBA" id="ARBA00022771"/>
    </source>
</evidence>
<protein>
    <submittedName>
        <fullName evidence="6">Molecular chaperone DnaK</fullName>
    </submittedName>
</protein>
<keyword evidence="7" id="KW-1185">Reference proteome</keyword>
<dbReference type="PROSITE" id="PS51128">
    <property type="entry name" value="ZF_DKSA_2"/>
    <property type="match status" value="1"/>
</dbReference>
<dbReference type="SUPFAM" id="SSF57716">
    <property type="entry name" value="Glucocorticoid receptor-like (DNA-binding domain)"/>
    <property type="match status" value="1"/>
</dbReference>
<feature type="zinc finger region" description="dksA C4-type" evidence="4">
    <location>
        <begin position="91"/>
        <end position="115"/>
    </location>
</feature>
<keyword evidence="2" id="KW-0863">Zinc-finger</keyword>
<dbReference type="InterPro" id="IPR014240">
    <property type="entry name" value="YteA"/>
</dbReference>
<dbReference type="Pfam" id="PF01258">
    <property type="entry name" value="zf-dskA_traR"/>
    <property type="match status" value="1"/>
</dbReference>
<dbReference type="InterPro" id="IPR000962">
    <property type="entry name" value="Znf_DskA_TraR"/>
</dbReference>
<dbReference type="SUPFAM" id="SSF109635">
    <property type="entry name" value="DnaK suppressor protein DksA, alpha-hairpin domain"/>
    <property type="match status" value="1"/>
</dbReference>
<dbReference type="GO" id="GO:0008270">
    <property type="term" value="F:zinc ion binding"/>
    <property type="evidence" value="ECO:0007669"/>
    <property type="project" value="UniProtKB-KW"/>
</dbReference>
<dbReference type="AlphaFoldDB" id="A0A2N5HA54"/>
<comment type="caution">
    <text evidence="6">The sequence shown here is derived from an EMBL/GenBank/DDBJ whole genome shotgun (WGS) entry which is preliminary data.</text>
</comment>
<reference evidence="6 7" key="1">
    <citation type="submission" date="2017-11" db="EMBL/GenBank/DDBJ databases">
        <title>Comparitive Functional Genomics of Dry Heat Resistant strains isolated from the Viking Spacecraft.</title>
        <authorList>
            <person name="Seuylemezian A."/>
            <person name="Cooper K."/>
            <person name="Vaishampayan P."/>
        </authorList>
    </citation>
    <scope>NUCLEOTIDE SEQUENCE [LARGE SCALE GENOMIC DNA]</scope>
    <source>
        <strain evidence="6 7">V32-6</strain>
    </source>
</reference>
<proteinExistence type="predicted"/>
<dbReference type="NCBIfam" id="TIGR02890">
    <property type="entry name" value="bacill_yteA"/>
    <property type="match status" value="1"/>
</dbReference>
<gene>
    <name evidence="6" type="ORF">CVD27_19830</name>
</gene>
<dbReference type="PANTHER" id="PTHR33823">
    <property type="entry name" value="RNA POLYMERASE-BINDING TRANSCRIPTION FACTOR DKSA-RELATED"/>
    <property type="match status" value="1"/>
</dbReference>
<dbReference type="RefSeq" id="WP_101649710.1">
    <property type="nucleotide sequence ID" value="NZ_PGVE01000072.1"/>
</dbReference>
<sequence length="251" mass="28979">MLSVNQLDRLKKRLEEEKQEIKGQINRNPTLDTSLRETVDELSTYDNHPADMGTELFERERDFALKNHQEDELKKINTALDVIEKGTYGKCEVCGDEIPFERLEVLPSTLHCVEHAREAASGDYRPVEEDLLKPSEVNSFRHEPDDGVIDTQDSFQEVAKFGTSETPADLVGDYNSYNELYNQGINEESYAEDYETYSATDITGRQKTVLPSRKMEEYKELLDRKGIESKIGDIPYKYRDSYIENKKTETK</sequence>
<evidence type="ECO:0000256" key="3">
    <source>
        <dbReference type="ARBA" id="ARBA00022833"/>
    </source>
</evidence>
<name>A0A2N5HA54_9BACI</name>
<evidence type="ECO:0000313" key="6">
    <source>
        <dbReference type="EMBL" id="PLS02407.1"/>
    </source>
</evidence>
<keyword evidence="1" id="KW-0479">Metal-binding</keyword>
<dbReference type="Proteomes" id="UP000234950">
    <property type="component" value="Unassembled WGS sequence"/>
</dbReference>
<keyword evidence="3" id="KW-0862">Zinc</keyword>
<accession>A0A2N5HA54</accession>
<evidence type="ECO:0000313" key="7">
    <source>
        <dbReference type="Proteomes" id="UP000234950"/>
    </source>
</evidence>
<evidence type="ECO:0000256" key="4">
    <source>
        <dbReference type="PROSITE-ProRule" id="PRU00510"/>
    </source>
</evidence>
<dbReference type="Gene3D" id="1.20.120.910">
    <property type="entry name" value="DksA, coiled-coil domain"/>
    <property type="match status" value="1"/>
</dbReference>
<dbReference type="InterPro" id="IPR037187">
    <property type="entry name" value="DnaK_N"/>
</dbReference>
<evidence type="ECO:0000256" key="1">
    <source>
        <dbReference type="ARBA" id="ARBA00022723"/>
    </source>
</evidence>
<dbReference type="PANTHER" id="PTHR33823:SF4">
    <property type="entry name" value="GENERAL STRESS PROTEIN 16O"/>
    <property type="match status" value="1"/>
</dbReference>
<dbReference type="EMBL" id="PGVE01000072">
    <property type="protein sequence ID" value="PLS02407.1"/>
    <property type="molecule type" value="Genomic_DNA"/>
</dbReference>
<organism evidence="6 7">
    <name type="scientific">Neobacillus cucumis</name>
    <dbReference type="NCBI Taxonomy" id="1740721"/>
    <lineage>
        <taxon>Bacteria</taxon>
        <taxon>Bacillati</taxon>
        <taxon>Bacillota</taxon>
        <taxon>Bacilli</taxon>
        <taxon>Bacillales</taxon>
        <taxon>Bacillaceae</taxon>
        <taxon>Neobacillus</taxon>
    </lineage>
</organism>
<evidence type="ECO:0000259" key="5">
    <source>
        <dbReference type="Pfam" id="PF01258"/>
    </source>
</evidence>
<dbReference type="OrthoDB" id="9811543at2"/>